<comment type="subcellular location">
    <subcellularLocation>
        <location evidence="1">Membrane</location>
        <topology evidence="1">Multi-pass membrane protein</topology>
    </subcellularLocation>
</comment>
<dbReference type="PANTHER" id="PTHR30474:SF1">
    <property type="entry name" value="PEPTIDOGLYCAN GLYCOSYLTRANSFERASE MRDB"/>
    <property type="match status" value="1"/>
</dbReference>
<dbReference type="EMBL" id="DVML01000032">
    <property type="protein sequence ID" value="HIU23028.1"/>
    <property type="molecule type" value="Genomic_DNA"/>
</dbReference>
<feature type="transmembrane region" description="Helical" evidence="6">
    <location>
        <begin position="43"/>
        <end position="61"/>
    </location>
</feature>
<sequence>MKNISKYKVDRWILIPMILFAMISILTIYSAQSMLPSYMHDLAFRQLVWYIIGFGLAYFIMFIGNDFIYRNIWILYGIGIVTLTLLLIFGTPINDAKCWFTIPGIGTIQPSEFMKIILIIAIGTLIHDFNENFNNPTLMEEFKFLIKVSIVVLIPSVLTFLQPDTGVVLIYLLITTVMLFVAGIRYRWFLIGFGIIAFVIAVILAIYFISTDLFVDIFGTSFFLRVDRLLDWSNKSGFQLQNGISAIGSGGLFGNGFNHTPVYFPEPQTDFIFAVFGSNFGFIGTLALLSLIVFFDIKLITIAIKNTSNLNKYVISGIVGMLIYQQLQNIGMTFGLMPITGITLPFISYGGSSLLSYMIMAGIFFNISNESLRYTN</sequence>
<dbReference type="GO" id="GO:0051301">
    <property type="term" value="P:cell division"/>
    <property type="evidence" value="ECO:0007669"/>
    <property type="project" value="InterPro"/>
</dbReference>
<feature type="transmembrane region" description="Helical" evidence="6">
    <location>
        <begin position="142"/>
        <end position="161"/>
    </location>
</feature>
<keyword evidence="3" id="KW-0133">Cell shape</keyword>
<evidence type="ECO:0000256" key="6">
    <source>
        <dbReference type="SAM" id="Phobius"/>
    </source>
</evidence>
<keyword evidence="4 6" id="KW-1133">Transmembrane helix</keyword>
<feature type="transmembrane region" description="Helical" evidence="6">
    <location>
        <begin position="167"/>
        <end position="184"/>
    </location>
</feature>
<dbReference type="AlphaFoldDB" id="A0A9D1HWP4"/>
<comment type="caution">
    <text evidence="7">The sequence shown here is derived from an EMBL/GenBank/DDBJ whole genome shotgun (WGS) entry which is preliminary data.</text>
</comment>
<keyword evidence="2 6" id="KW-0812">Transmembrane</keyword>
<feature type="transmembrane region" description="Helical" evidence="6">
    <location>
        <begin position="189"/>
        <end position="209"/>
    </location>
</feature>
<feature type="transmembrane region" description="Helical" evidence="6">
    <location>
        <begin position="73"/>
        <end position="93"/>
    </location>
</feature>
<evidence type="ECO:0000256" key="4">
    <source>
        <dbReference type="ARBA" id="ARBA00022989"/>
    </source>
</evidence>
<feature type="transmembrane region" description="Helical" evidence="6">
    <location>
        <begin position="347"/>
        <end position="367"/>
    </location>
</feature>
<evidence type="ECO:0000256" key="5">
    <source>
        <dbReference type="ARBA" id="ARBA00023136"/>
    </source>
</evidence>
<name>A0A9D1HWP4_9BACT</name>
<dbReference type="PROSITE" id="PS00428">
    <property type="entry name" value="FTSW_RODA_SPOVE"/>
    <property type="match status" value="1"/>
</dbReference>
<dbReference type="GO" id="GO:0032153">
    <property type="term" value="C:cell division site"/>
    <property type="evidence" value="ECO:0007669"/>
    <property type="project" value="TreeGrafter"/>
</dbReference>
<proteinExistence type="predicted"/>
<evidence type="ECO:0000256" key="1">
    <source>
        <dbReference type="ARBA" id="ARBA00004141"/>
    </source>
</evidence>
<dbReference type="GO" id="GO:0015648">
    <property type="term" value="F:lipid-linked peptidoglycan transporter activity"/>
    <property type="evidence" value="ECO:0007669"/>
    <property type="project" value="TreeGrafter"/>
</dbReference>
<dbReference type="Proteomes" id="UP000824087">
    <property type="component" value="Unassembled WGS sequence"/>
</dbReference>
<dbReference type="GO" id="GO:0008360">
    <property type="term" value="P:regulation of cell shape"/>
    <property type="evidence" value="ECO:0007669"/>
    <property type="project" value="UniProtKB-KW"/>
</dbReference>
<reference evidence="7" key="1">
    <citation type="submission" date="2020-10" db="EMBL/GenBank/DDBJ databases">
        <authorList>
            <person name="Gilroy R."/>
        </authorList>
    </citation>
    <scope>NUCLEOTIDE SEQUENCE</scope>
    <source>
        <strain evidence="7">CHK197-8231</strain>
    </source>
</reference>
<feature type="transmembrane region" description="Helical" evidence="6">
    <location>
        <begin position="309"/>
        <end position="327"/>
    </location>
</feature>
<organism evidence="7 8">
    <name type="scientific">Candidatus Fimihabitans intestinipullorum</name>
    <dbReference type="NCBI Taxonomy" id="2840820"/>
    <lineage>
        <taxon>Bacteria</taxon>
        <taxon>Bacillati</taxon>
        <taxon>Mycoplasmatota</taxon>
        <taxon>Mycoplasmatota incertae sedis</taxon>
        <taxon>Candidatus Fimihabitans</taxon>
    </lineage>
</organism>
<protein>
    <submittedName>
        <fullName evidence="7">FtsW/RodA/SpoVE family cell cycle protein</fullName>
    </submittedName>
</protein>
<dbReference type="InterPro" id="IPR018365">
    <property type="entry name" value="Cell_cycle_FtsW-rel_CS"/>
</dbReference>
<evidence type="ECO:0000313" key="8">
    <source>
        <dbReference type="Proteomes" id="UP000824087"/>
    </source>
</evidence>
<feature type="transmembrane region" description="Helical" evidence="6">
    <location>
        <begin position="271"/>
        <end position="297"/>
    </location>
</feature>
<dbReference type="Pfam" id="PF01098">
    <property type="entry name" value="FTSW_RODA_SPOVE"/>
    <property type="match status" value="1"/>
</dbReference>
<accession>A0A9D1HWP4</accession>
<evidence type="ECO:0000256" key="2">
    <source>
        <dbReference type="ARBA" id="ARBA00022692"/>
    </source>
</evidence>
<dbReference type="PANTHER" id="PTHR30474">
    <property type="entry name" value="CELL CYCLE PROTEIN"/>
    <property type="match status" value="1"/>
</dbReference>
<keyword evidence="5 6" id="KW-0472">Membrane</keyword>
<reference evidence="7" key="2">
    <citation type="journal article" date="2021" name="PeerJ">
        <title>Extensive microbial diversity within the chicken gut microbiome revealed by metagenomics and culture.</title>
        <authorList>
            <person name="Gilroy R."/>
            <person name="Ravi A."/>
            <person name="Getino M."/>
            <person name="Pursley I."/>
            <person name="Horton D.L."/>
            <person name="Alikhan N.F."/>
            <person name="Baker D."/>
            <person name="Gharbi K."/>
            <person name="Hall N."/>
            <person name="Watson M."/>
            <person name="Adriaenssens E.M."/>
            <person name="Foster-Nyarko E."/>
            <person name="Jarju S."/>
            <person name="Secka A."/>
            <person name="Antonio M."/>
            <person name="Oren A."/>
            <person name="Chaudhuri R.R."/>
            <person name="La Ragione R."/>
            <person name="Hildebrand F."/>
            <person name="Pallen M.J."/>
        </authorList>
    </citation>
    <scope>NUCLEOTIDE SEQUENCE</scope>
    <source>
        <strain evidence="7">CHK197-8231</strain>
    </source>
</reference>
<evidence type="ECO:0000313" key="7">
    <source>
        <dbReference type="EMBL" id="HIU23028.1"/>
    </source>
</evidence>
<dbReference type="GO" id="GO:0005886">
    <property type="term" value="C:plasma membrane"/>
    <property type="evidence" value="ECO:0007669"/>
    <property type="project" value="TreeGrafter"/>
</dbReference>
<evidence type="ECO:0000256" key="3">
    <source>
        <dbReference type="ARBA" id="ARBA00022960"/>
    </source>
</evidence>
<dbReference type="InterPro" id="IPR001182">
    <property type="entry name" value="FtsW/RodA"/>
</dbReference>
<gene>
    <name evidence="7" type="ORF">IAD49_05545</name>
</gene>
<feature type="transmembrane region" description="Helical" evidence="6">
    <location>
        <begin position="12"/>
        <end position="31"/>
    </location>
</feature>